<proteinExistence type="predicted"/>
<dbReference type="PANTHER" id="PTHR43280:SF2">
    <property type="entry name" value="HTH-TYPE TRANSCRIPTIONAL REGULATOR EXSA"/>
    <property type="match status" value="1"/>
</dbReference>
<keyword evidence="2 5" id="KW-0238">DNA-binding</keyword>
<dbReference type="Pfam" id="PF12833">
    <property type="entry name" value="HTH_18"/>
    <property type="match status" value="1"/>
</dbReference>
<dbReference type="AlphaFoldDB" id="A0A0Q0RYP1"/>
<feature type="domain" description="HTH araC/xylS-type" evidence="4">
    <location>
        <begin position="1"/>
        <end position="48"/>
    </location>
</feature>
<name>A0A0Q0RYP1_9FLAO</name>
<dbReference type="InterPro" id="IPR020449">
    <property type="entry name" value="Tscrpt_reg_AraC-type_HTH"/>
</dbReference>
<reference evidence="5 6" key="1">
    <citation type="submission" date="2014-09" db="EMBL/GenBank/DDBJ databases">
        <title>Genome sequence of Flavobacterium aquidurense RC62.</title>
        <authorList>
            <person name="Kim J.F."/>
            <person name="Kwak M.-J."/>
        </authorList>
    </citation>
    <scope>NUCLEOTIDE SEQUENCE [LARGE SCALE GENOMIC DNA]</scope>
    <source>
        <strain evidence="5 6">RC62</strain>
    </source>
</reference>
<comment type="caution">
    <text evidence="5">The sequence shown here is derived from an EMBL/GenBank/DDBJ whole genome shotgun (WGS) entry which is preliminary data.</text>
</comment>
<dbReference type="InterPro" id="IPR009057">
    <property type="entry name" value="Homeodomain-like_sf"/>
</dbReference>
<evidence type="ECO:0000256" key="2">
    <source>
        <dbReference type="ARBA" id="ARBA00023125"/>
    </source>
</evidence>
<keyword evidence="1" id="KW-0805">Transcription regulation</keyword>
<dbReference type="PROSITE" id="PS01124">
    <property type="entry name" value="HTH_ARAC_FAMILY_2"/>
    <property type="match status" value="1"/>
</dbReference>
<dbReference type="PANTHER" id="PTHR43280">
    <property type="entry name" value="ARAC-FAMILY TRANSCRIPTIONAL REGULATOR"/>
    <property type="match status" value="1"/>
</dbReference>
<gene>
    <name evidence="5" type="ORF">RC62_3576</name>
</gene>
<evidence type="ECO:0000256" key="1">
    <source>
        <dbReference type="ARBA" id="ARBA00023015"/>
    </source>
</evidence>
<dbReference type="GO" id="GO:0003700">
    <property type="term" value="F:DNA-binding transcription factor activity"/>
    <property type="evidence" value="ECO:0007669"/>
    <property type="project" value="InterPro"/>
</dbReference>
<evidence type="ECO:0000313" key="6">
    <source>
        <dbReference type="Proteomes" id="UP000050443"/>
    </source>
</evidence>
<accession>A0A0Q0RYP1</accession>
<evidence type="ECO:0000313" key="5">
    <source>
        <dbReference type="EMBL" id="KQB42569.1"/>
    </source>
</evidence>
<evidence type="ECO:0000259" key="4">
    <source>
        <dbReference type="PROSITE" id="PS01124"/>
    </source>
</evidence>
<organism evidence="5 6">
    <name type="scientific">Flavobacterium aquidurense</name>
    <dbReference type="NCBI Taxonomy" id="362413"/>
    <lineage>
        <taxon>Bacteria</taxon>
        <taxon>Pseudomonadati</taxon>
        <taxon>Bacteroidota</taxon>
        <taxon>Flavobacteriia</taxon>
        <taxon>Flavobacteriales</taxon>
        <taxon>Flavobacteriaceae</taxon>
        <taxon>Flavobacterium</taxon>
    </lineage>
</organism>
<dbReference type="Gene3D" id="1.10.10.60">
    <property type="entry name" value="Homeodomain-like"/>
    <property type="match status" value="1"/>
</dbReference>
<dbReference type="SUPFAM" id="SSF46689">
    <property type="entry name" value="Homeodomain-like"/>
    <property type="match status" value="1"/>
</dbReference>
<evidence type="ECO:0000256" key="3">
    <source>
        <dbReference type="ARBA" id="ARBA00023163"/>
    </source>
</evidence>
<dbReference type="Proteomes" id="UP000050443">
    <property type="component" value="Unassembled WGS sequence"/>
</dbReference>
<dbReference type="EMBL" id="JRLF01000006">
    <property type="protein sequence ID" value="KQB42569.1"/>
    <property type="molecule type" value="Genomic_DNA"/>
</dbReference>
<dbReference type="PRINTS" id="PR00032">
    <property type="entry name" value="HTHARAC"/>
</dbReference>
<dbReference type="PATRIC" id="fig|362413.3.peg.3502"/>
<keyword evidence="3" id="KW-0804">Transcription</keyword>
<protein>
    <submittedName>
        <fullName evidence="5">DNA-binding domain-containing protein, AraC-type</fullName>
    </submittedName>
</protein>
<dbReference type="InterPro" id="IPR018060">
    <property type="entry name" value="HTH_AraC"/>
</dbReference>
<sequence length="98" mass="11618">MKLAKEMLNSDLYSIEEIAYQSGFNGLTGFSRKFKQEFNSSPSEYRKNALRQKPEAWSWKIPLDENYFNELIELKKKINGWQRCLLSLWTISITICFL</sequence>
<dbReference type="GO" id="GO:0043565">
    <property type="term" value="F:sequence-specific DNA binding"/>
    <property type="evidence" value="ECO:0007669"/>
    <property type="project" value="InterPro"/>
</dbReference>